<dbReference type="PANTHER" id="PTHR36572">
    <property type="entry name" value="DNA DAMAGE-INDUCIBLE PROTEIN I-RELATED"/>
    <property type="match status" value="1"/>
</dbReference>
<dbReference type="InterPro" id="IPR010391">
    <property type="entry name" value="DNA_damage-inducible_DinI-like"/>
</dbReference>
<dbReference type="PANTHER" id="PTHR36572:SF2">
    <property type="entry name" value="DNA DAMAGE-INDUCIBLE PROTEIN I"/>
    <property type="match status" value="1"/>
</dbReference>
<name>A0ABY9XKF4_9GAMM</name>
<dbReference type="EMBL" id="CP133647">
    <property type="protein sequence ID" value="WNH03073.1"/>
    <property type="molecule type" value="Genomic_DNA"/>
</dbReference>
<keyword evidence="2" id="KW-1185">Reference proteome</keyword>
<accession>A0ABY9XKF4</accession>
<dbReference type="Proteomes" id="UP001300348">
    <property type="component" value="Chromosome"/>
</dbReference>
<proteinExistence type="predicted"/>
<organism evidence="1 2">
    <name type="scientific">Xenorhabdus griffiniae</name>
    <dbReference type="NCBI Taxonomy" id="351672"/>
    <lineage>
        <taxon>Bacteria</taxon>
        <taxon>Pseudomonadati</taxon>
        <taxon>Pseudomonadota</taxon>
        <taxon>Gammaproteobacteria</taxon>
        <taxon>Enterobacterales</taxon>
        <taxon>Morganellaceae</taxon>
        <taxon>Xenorhabdus</taxon>
    </lineage>
</organism>
<evidence type="ECO:0000313" key="2">
    <source>
        <dbReference type="Proteomes" id="UP001300348"/>
    </source>
</evidence>
<protein>
    <submittedName>
        <fullName evidence="1">DinI-like family protein</fullName>
    </submittedName>
</protein>
<dbReference type="GeneID" id="88854894"/>
<dbReference type="SUPFAM" id="SSF54857">
    <property type="entry name" value="DNA damage-inducible protein DinI"/>
    <property type="match status" value="1"/>
</dbReference>
<dbReference type="Gene3D" id="3.30.910.10">
    <property type="entry name" value="DinI-like"/>
    <property type="match status" value="1"/>
</dbReference>
<dbReference type="InterPro" id="IPR036687">
    <property type="entry name" value="DinI-like_sf"/>
</dbReference>
<dbReference type="Pfam" id="PF06183">
    <property type="entry name" value="DinI"/>
    <property type="match status" value="1"/>
</dbReference>
<sequence length="80" mass="9299">MRVEILFDKRANVSESVISSLESELKKRILPHYPDTNFRIGISSSTSVKVTGTKKSSEHDRMMELIQEVWEDDSWLSDER</sequence>
<evidence type="ECO:0000313" key="1">
    <source>
        <dbReference type="EMBL" id="WNH03073.1"/>
    </source>
</evidence>
<reference evidence="1 2" key="1">
    <citation type="journal article" date="2023" name="Access Microbiol">
        <title>The genome of a steinernematid-associated Pseudomonas piscis bacterium encodes the biosynthesis of insect toxins.</title>
        <authorList>
            <person name="Awori R.M."/>
            <person name="Hendre P."/>
            <person name="Amugune N.O."/>
        </authorList>
    </citation>
    <scope>NUCLEOTIDE SEQUENCE [LARGE SCALE GENOMIC DNA]</scope>
    <source>
        <strain evidence="1 2">97</strain>
    </source>
</reference>
<gene>
    <name evidence="1" type="ORF">QL112_005015</name>
</gene>
<dbReference type="RefSeq" id="WP_189761078.1">
    <property type="nucleotide sequence ID" value="NZ_CAWPOC010000236.1"/>
</dbReference>